<dbReference type="InterPro" id="IPR034554">
    <property type="entry name" value="TOM6_plants"/>
</dbReference>
<dbReference type="EMBL" id="JANJYI010000001">
    <property type="protein sequence ID" value="KAK2665231.1"/>
    <property type="molecule type" value="Genomic_DNA"/>
</dbReference>
<name>A0AAE0CVQ6_9ROSI</name>
<dbReference type="PANTHER" id="PTHR35999:SF1">
    <property type="entry name" value="MITOCHONDRIAL IMPORT RECEPTOR SUBUNIT TOM6 HOMOLOG"/>
    <property type="match status" value="1"/>
</dbReference>
<organism evidence="1 2">
    <name type="scientific">Dipteronia dyeriana</name>
    <dbReference type="NCBI Taxonomy" id="168575"/>
    <lineage>
        <taxon>Eukaryota</taxon>
        <taxon>Viridiplantae</taxon>
        <taxon>Streptophyta</taxon>
        <taxon>Embryophyta</taxon>
        <taxon>Tracheophyta</taxon>
        <taxon>Spermatophyta</taxon>
        <taxon>Magnoliopsida</taxon>
        <taxon>eudicotyledons</taxon>
        <taxon>Gunneridae</taxon>
        <taxon>Pentapetalae</taxon>
        <taxon>rosids</taxon>
        <taxon>malvids</taxon>
        <taxon>Sapindales</taxon>
        <taxon>Sapindaceae</taxon>
        <taxon>Hippocastanoideae</taxon>
        <taxon>Acereae</taxon>
        <taxon>Dipteronia</taxon>
    </lineage>
</organism>
<dbReference type="PANTHER" id="PTHR35999">
    <property type="entry name" value="MITOCHONDRIAL IMPORT RECEPTOR SUBUNIT TOM6 HOMOLOG"/>
    <property type="match status" value="1"/>
</dbReference>
<gene>
    <name evidence="1" type="ORF">Ddye_003805</name>
</gene>
<proteinExistence type="predicted"/>
<keyword evidence="2" id="KW-1185">Reference proteome</keyword>
<evidence type="ECO:0000313" key="1">
    <source>
        <dbReference type="EMBL" id="KAK2665231.1"/>
    </source>
</evidence>
<evidence type="ECO:0000313" key="2">
    <source>
        <dbReference type="Proteomes" id="UP001280121"/>
    </source>
</evidence>
<dbReference type="Proteomes" id="UP001280121">
    <property type="component" value="Unassembled WGS sequence"/>
</dbReference>
<protein>
    <submittedName>
        <fullName evidence="1">Uncharacterized protein</fullName>
    </submittedName>
</protein>
<dbReference type="AlphaFoldDB" id="A0AAE0CVQ6"/>
<sequence>MADSWEGYKVVSTSENLNLVEGGRFVCVGLQLGYFLSSAFFPHFFGVAPKLDHRAWGQTNKKTMFPGMFMRKPDKAAALKQLRVHVGMFGAWVAVIRITPYLLHYLTAEKEELKLEF</sequence>
<accession>A0AAE0CVQ6</accession>
<comment type="caution">
    <text evidence="1">The sequence shown here is derived from an EMBL/GenBank/DDBJ whole genome shotgun (WGS) entry which is preliminary data.</text>
</comment>
<reference evidence="1" key="1">
    <citation type="journal article" date="2023" name="Plant J.">
        <title>Genome sequences and population genomics provide insights into the demographic history, inbreeding, and mutation load of two 'living fossil' tree species of Dipteronia.</title>
        <authorList>
            <person name="Feng Y."/>
            <person name="Comes H.P."/>
            <person name="Chen J."/>
            <person name="Zhu S."/>
            <person name="Lu R."/>
            <person name="Zhang X."/>
            <person name="Li P."/>
            <person name="Qiu J."/>
            <person name="Olsen K.M."/>
            <person name="Qiu Y."/>
        </authorList>
    </citation>
    <scope>NUCLEOTIDE SEQUENCE</scope>
    <source>
        <strain evidence="1">KIB01</strain>
    </source>
</reference>
<dbReference type="GO" id="GO:0005742">
    <property type="term" value="C:mitochondrial outer membrane translocase complex"/>
    <property type="evidence" value="ECO:0007669"/>
    <property type="project" value="InterPro"/>
</dbReference>